<dbReference type="AlphaFoldDB" id="E0SS21"/>
<dbReference type="SMART" id="SM00486">
    <property type="entry name" value="POLBc"/>
    <property type="match status" value="1"/>
</dbReference>
<dbReference type="InterPro" id="IPR036397">
    <property type="entry name" value="RNaseH_sf"/>
</dbReference>
<proteinExistence type="inferred from homology"/>
<dbReference type="InterPro" id="IPR006133">
    <property type="entry name" value="DNA-dir_DNA_pol_B_exonuc"/>
</dbReference>
<dbReference type="InterPro" id="IPR042087">
    <property type="entry name" value="DNA_pol_B_thumb"/>
</dbReference>
<keyword evidence="7" id="KW-0235">DNA replication</keyword>
<dbReference type="PANTHER" id="PTHR10322">
    <property type="entry name" value="DNA POLYMERASE CATALYTIC SUBUNIT"/>
    <property type="match status" value="1"/>
</dbReference>
<feature type="domain" description="DNA-directed DNA polymerase family B exonuclease" evidence="9">
    <location>
        <begin position="119"/>
        <end position="313"/>
    </location>
</feature>
<dbReference type="EMBL" id="CP002098">
    <property type="protein sequence ID" value="ADM27371.1"/>
    <property type="molecule type" value="Genomic_DNA"/>
</dbReference>
<evidence type="ECO:0000256" key="3">
    <source>
        <dbReference type="ARBA" id="ARBA00022695"/>
    </source>
</evidence>
<dbReference type="InterPro" id="IPR006134">
    <property type="entry name" value="DNA-dir_DNA_pol_B_multi_dom"/>
</dbReference>
<dbReference type="Proteomes" id="UP000001304">
    <property type="component" value="Chromosome"/>
</dbReference>
<comment type="catalytic activity">
    <reaction evidence="6 7">
        <text>DNA(n) + a 2'-deoxyribonucleoside 5'-triphosphate = DNA(n+1) + diphosphate</text>
        <dbReference type="Rhea" id="RHEA:22508"/>
        <dbReference type="Rhea" id="RHEA-COMP:17339"/>
        <dbReference type="Rhea" id="RHEA-COMP:17340"/>
        <dbReference type="ChEBI" id="CHEBI:33019"/>
        <dbReference type="ChEBI" id="CHEBI:61560"/>
        <dbReference type="ChEBI" id="CHEBI:173112"/>
        <dbReference type="EC" id="2.7.7.7"/>
    </reaction>
</comment>
<dbReference type="STRING" id="583356.Igag_0535"/>
<feature type="domain" description="DNA-directed DNA polymerase family B multifunctional" evidence="8">
    <location>
        <begin position="385"/>
        <end position="776"/>
    </location>
</feature>
<dbReference type="InterPro" id="IPR050240">
    <property type="entry name" value="DNA_pol_type-B"/>
</dbReference>
<dbReference type="InterPro" id="IPR012337">
    <property type="entry name" value="RNaseH-like_sf"/>
</dbReference>
<dbReference type="BioCyc" id="IAGG583356:GHAH-537-MONOMER"/>
<evidence type="ECO:0000259" key="9">
    <source>
        <dbReference type="Pfam" id="PF03104"/>
    </source>
</evidence>
<evidence type="ECO:0000256" key="2">
    <source>
        <dbReference type="ARBA" id="ARBA00022679"/>
    </source>
</evidence>
<dbReference type="Pfam" id="PF03104">
    <property type="entry name" value="DNA_pol_B_exo1"/>
    <property type="match status" value="1"/>
</dbReference>
<dbReference type="EC" id="2.7.7.7" evidence="7"/>
<protein>
    <recommendedName>
        <fullName evidence="7">DNA polymerase</fullName>
        <ecNumber evidence="7">2.7.7.7</ecNumber>
    </recommendedName>
</protein>
<dbReference type="GO" id="GO:0003677">
    <property type="term" value="F:DNA binding"/>
    <property type="evidence" value="ECO:0007669"/>
    <property type="project" value="UniProtKB-KW"/>
</dbReference>
<dbReference type="PRINTS" id="PR00106">
    <property type="entry name" value="DNAPOLB"/>
</dbReference>
<organism evidence="10 11">
    <name type="scientific">Ignisphaera aggregans (strain DSM 17230 / JCM 13409 / AQ1.S1)</name>
    <dbReference type="NCBI Taxonomy" id="583356"/>
    <lineage>
        <taxon>Archaea</taxon>
        <taxon>Thermoproteota</taxon>
        <taxon>Thermoprotei</taxon>
        <taxon>Desulfurococcales</taxon>
        <taxon>Desulfurococcaceae</taxon>
        <taxon>Ignisphaera</taxon>
    </lineage>
</organism>
<dbReference type="GO" id="GO:0000166">
    <property type="term" value="F:nucleotide binding"/>
    <property type="evidence" value="ECO:0007669"/>
    <property type="project" value="InterPro"/>
</dbReference>
<dbReference type="GO" id="GO:0006261">
    <property type="term" value="P:DNA-templated DNA replication"/>
    <property type="evidence" value="ECO:0007669"/>
    <property type="project" value="TreeGrafter"/>
</dbReference>
<dbReference type="Gene3D" id="3.30.420.10">
    <property type="entry name" value="Ribonuclease H-like superfamily/Ribonuclease H"/>
    <property type="match status" value="1"/>
</dbReference>
<dbReference type="InterPro" id="IPR023211">
    <property type="entry name" value="DNA_pol_palm_dom_sf"/>
</dbReference>
<dbReference type="InterPro" id="IPR017964">
    <property type="entry name" value="DNA-dir_DNA_pol_B_CS"/>
</dbReference>
<dbReference type="Pfam" id="PF00136">
    <property type="entry name" value="DNA_pol_B"/>
    <property type="match status" value="1"/>
</dbReference>
<dbReference type="InterPro" id="IPR006172">
    <property type="entry name" value="DNA-dir_DNA_pol_B"/>
</dbReference>
<comment type="similarity">
    <text evidence="1 7">Belongs to the DNA polymerase type-B family.</text>
</comment>
<dbReference type="PROSITE" id="PS00116">
    <property type="entry name" value="DNA_POLYMERASE_B"/>
    <property type="match status" value="1"/>
</dbReference>
<dbReference type="Gene3D" id="3.30.342.10">
    <property type="entry name" value="DNA Polymerase, chain B, domain 1"/>
    <property type="match status" value="1"/>
</dbReference>
<dbReference type="NCBIfam" id="TIGR00592">
    <property type="entry name" value="pol2"/>
    <property type="match status" value="1"/>
</dbReference>
<accession>E0SS21</accession>
<dbReference type="GO" id="GO:0003887">
    <property type="term" value="F:DNA-directed DNA polymerase activity"/>
    <property type="evidence" value="ECO:0007669"/>
    <property type="project" value="UniProtKB-KW"/>
</dbReference>
<dbReference type="HOGENOM" id="CLU_000203_6_0_2"/>
<name>E0SS21_IGNAA</name>
<evidence type="ECO:0000256" key="6">
    <source>
        <dbReference type="ARBA" id="ARBA00049244"/>
    </source>
</evidence>
<dbReference type="Gene3D" id="3.90.1600.10">
    <property type="entry name" value="Palm domain of DNA polymerase"/>
    <property type="match status" value="1"/>
</dbReference>
<evidence type="ECO:0000256" key="5">
    <source>
        <dbReference type="ARBA" id="ARBA00023125"/>
    </source>
</evidence>
<evidence type="ECO:0000256" key="7">
    <source>
        <dbReference type="RuleBase" id="RU000442"/>
    </source>
</evidence>
<evidence type="ECO:0000256" key="4">
    <source>
        <dbReference type="ARBA" id="ARBA00022932"/>
    </source>
</evidence>
<evidence type="ECO:0000313" key="11">
    <source>
        <dbReference type="Proteomes" id="UP000001304"/>
    </source>
</evidence>
<keyword evidence="5 7" id="KW-0238">DNA-binding</keyword>
<dbReference type="CDD" id="cd05781">
    <property type="entry name" value="DNA_polB_B3_exo"/>
    <property type="match status" value="1"/>
</dbReference>
<keyword evidence="4 7" id="KW-0239">DNA-directed DNA polymerase</keyword>
<gene>
    <name evidence="10" type="ordered locus">Igag_0535</name>
</gene>
<dbReference type="PANTHER" id="PTHR10322:SF23">
    <property type="entry name" value="DNA POLYMERASE DELTA CATALYTIC SUBUNIT"/>
    <property type="match status" value="1"/>
</dbReference>
<keyword evidence="3 7" id="KW-0548">Nucleotidyltransferase</keyword>
<dbReference type="Gene3D" id="1.10.287.690">
    <property type="entry name" value="Helix hairpin bin"/>
    <property type="match status" value="1"/>
</dbReference>
<keyword evidence="11" id="KW-1185">Reference proteome</keyword>
<dbReference type="SUPFAM" id="SSF56672">
    <property type="entry name" value="DNA/RNA polymerases"/>
    <property type="match status" value="1"/>
</dbReference>
<keyword evidence="2 7" id="KW-0808">Transferase</keyword>
<dbReference type="InterPro" id="IPR043502">
    <property type="entry name" value="DNA/RNA_pol_sf"/>
</dbReference>
<dbReference type="Gene3D" id="1.10.132.60">
    <property type="entry name" value="DNA polymerase family B, C-terminal domain"/>
    <property type="match status" value="1"/>
</dbReference>
<sequence>MSASDIEIYILDASYEVIGGEPHIVIWGIDRDGRRVLLRDRRFRPYFYAIIDKNFYDKIDILLSSIKRLSRPRSPITSLEIVDKKFFGKPVKAIRITTMLPEAVREYRDDVSKIPGIERVVEADIRFSMRYLIDNDIYPCTWHRFRVVERPRSGEYRVDAEYEVIDILHRVEEFVPPRLRVLAFDIEVYNPRGIPKANKDPIIIISLYNSDGEYIEFTANDKDDRNLIKSFIDYVLKYDPDIIVGYNSNRFDWPYLIERSRFLGIKLDVSRRRGVEPSPSVHGHISVPGRLNVDLYDFAEEMSEIKIKSLDEVAEYLGVMKKSERTNVPWYEIYRYWDDEKLRPILLRYARDDAISTYGIAEKILPFAIQLSSVTGIPLDQVGTASVGFRLEWFLIRIAYMRDELVPNRIEREYEPYRGAIVLEPKKGVHEDIAVLDFSAMYPSIMMKYNIGPDTLVKDPEICKEDKCFEAPETGYKFVKEPSAFFKIALEILVKARKIVREQLKKYSVDSIEYRVLDARQRALKILANACYGYMGWVGARWYCRECAEAVTDFGRETIRKAIDIARNLGLAVIYGDTDSLFVKYDKEKIDKLIKTVEDVLGLEIKIDKIYRRVFFTEAKKRYIGLTDDGRIDVVGFEAVRGDWAEIAKELQEKTADIVLKTMDPKKAVEFVRNEIEKLRKGVSEGSIPIDGFIIWKTITKPLKEYEVDAPHVVAAKYLEKAGYRVEVGDKIGYVIIRGSGKISDRARPYINVDVRDIDIDYYIEHQIIPAVIRILGYFGITEKHLKTVGRTGRSLFDYRK</sequence>
<dbReference type="SUPFAM" id="SSF53098">
    <property type="entry name" value="Ribonuclease H-like"/>
    <property type="match status" value="1"/>
</dbReference>
<reference evidence="10 11" key="1">
    <citation type="journal article" date="2010" name="Stand. Genomic Sci.">
        <title>Complete genome sequence of Ignisphaera aggregans type strain (AQ1.S1).</title>
        <authorList>
            <person name="Goker M."/>
            <person name="Held B."/>
            <person name="Lapidus A."/>
            <person name="Nolan M."/>
            <person name="Spring S."/>
            <person name="Yasawong M."/>
            <person name="Lucas S."/>
            <person name="Glavina Del Rio T."/>
            <person name="Tice H."/>
            <person name="Cheng J.F."/>
            <person name="Goodwin L."/>
            <person name="Tapia R."/>
            <person name="Pitluck S."/>
            <person name="Liolios K."/>
            <person name="Ivanova N."/>
            <person name="Mavromatis K."/>
            <person name="Mikhailova N."/>
            <person name="Pati A."/>
            <person name="Chen A."/>
            <person name="Palaniappan K."/>
            <person name="Brambilla E."/>
            <person name="Land M."/>
            <person name="Hauser L."/>
            <person name="Chang Y.J."/>
            <person name="Jeffries C.D."/>
            <person name="Brettin T."/>
            <person name="Detter J.C."/>
            <person name="Han C."/>
            <person name="Rohde M."/>
            <person name="Sikorski J."/>
            <person name="Woyke T."/>
            <person name="Bristow J."/>
            <person name="Eisen J.A."/>
            <person name="Markowitz V."/>
            <person name="Hugenholtz P."/>
            <person name="Kyrpides N.C."/>
            <person name="Klenk H.P."/>
        </authorList>
    </citation>
    <scope>NUCLEOTIDE SEQUENCE [LARGE SCALE GENOMIC DNA]</scope>
    <source>
        <strain evidence="11">DSM 17230 / JCM 13409 / AQ1.S1</strain>
    </source>
</reference>
<evidence type="ECO:0000259" key="8">
    <source>
        <dbReference type="Pfam" id="PF00136"/>
    </source>
</evidence>
<evidence type="ECO:0000256" key="1">
    <source>
        <dbReference type="ARBA" id="ARBA00005755"/>
    </source>
</evidence>
<dbReference type="KEGG" id="iag:Igag_0535"/>
<evidence type="ECO:0000313" key="10">
    <source>
        <dbReference type="EMBL" id="ADM27371.1"/>
    </source>
</evidence>